<sequence>MSSPTRELIEIQLGATKRKSLTGLVRQGRQAGHGWRKIADSVSRESGIPVSHTTIARWFENEAVAS</sequence>
<dbReference type="Proteomes" id="UP000284557">
    <property type="component" value="Unassembled WGS sequence"/>
</dbReference>
<dbReference type="AlphaFoldDB" id="A0ABD7HIX5"/>
<dbReference type="RefSeq" id="WP_119596567.1">
    <property type="nucleotide sequence ID" value="NZ_QXBN01000026.1"/>
</dbReference>
<evidence type="ECO:0000313" key="1">
    <source>
        <dbReference type="EMBL" id="RIT32102.1"/>
    </source>
</evidence>
<reference evidence="1 2" key="1">
    <citation type="submission" date="2018-08" db="EMBL/GenBank/DDBJ databases">
        <title>Linezolid Resistance in Mycobacterium abscessus: MIC Distribution and Comprehensive Investigation of Resistance Mechanisms.</title>
        <authorList>
            <person name="Ye M."/>
            <person name="Xu L."/>
            <person name="Zou Y."/>
            <person name="Li B."/>
            <person name="Guo Q."/>
            <person name="Zhang Y."/>
            <person name="Zhan M."/>
            <person name="Xu B."/>
            <person name="Yu F."/>
            <person name="Zhang Z."/>
            <person name="Chu H."/>
        </authorList>
    </citation>
    <scope>NUCLEOTIDE SEQUENCE [LARGE SCALE GENOMIC DNA]</scope>
    <source>
        <strain evidence="1 2">G143</strain>
    </source>
</reference>
<gene>
    <name evidence="1" type="ORF">D2E76_23960</name>
</gene>
<protein>
    <submittedName>
        <fullName evidence="1">Uncharacterized protein</fullName>
    </submittedName>
</protein>
<proteinExistence type="predicted"/>
<comment type="caution">
    <text evidence="1">The sequence shown here is derived from an EMBL/GenBank/DDBJ whole genome shotgun (WGS) entry which is preliminary data.</text>
</comment>
<name>A0ABD7HIX5_9MYCO</name>
<evidence type="ECO:0000313" key="2">
    <source>
        <dbReference type="Proteomes" id="UP000284557"/>
    </source>
</evidence>
<accession>A0ABD7HIX5</accession>
<dbReference type="EMBL" id="QXBN01000026">
    <property type="protein sequence ID" value="RIT32102.1"/>
    <property type="molecule type" value="Genomic_DNA"/>
</dbReference>
<organism evidence="1 2">
    <name type="scientific">Mycobacteroides abscessus</name>
    <dbReference type="NCBI Taxonomy" id="36809"/>
    <lineage>
        <taxon>Bacteria</taxon>
        <taxon>Bacillati</taxon>
        <taxon>Actinomycetota</taxon>
        <taxon>Actinomycetes</taxon>
        <taxon>Mycobacteriales</taxon>
        <taxon>Mycobacteriaceae</taxon>
        <taxon>Mycobacteroides</taxon>
    </lineage>
</organism>